<keyword evidence="7" id="KW-0285">Flavoprotein</keyword>
<evidence type="ECO:0000256" key="1">
    <source>
        <dbReference type="ARBA" id="ARBA00000085"/>
    </source>
</evidence>
<evidence type="ECO:0000259" key="18">
    <source>
        <dbReference type="PROSITE" id="PS50113"/>
    </source>
</evidence>
<dbReference type="SMART" id="SM00911">
    <property type="entry name" value="HWE_HK"/>
    <property type="match status" value="1"/>
</dbReference>
<dbReference type="InterPro" id="IPR036890">
    <property type="entry name" value="HATPase_C_sf"/>
</dbReference>
<evidence type="ECO:0000256" key="11">
    <source>
        <dbReference type="ARBA" id="ARBA00022741"/>
    </source>
</evidence>
<evidence type="ECO:0000313" key="19">
    <source>
        <dbReference type="EMBL" id="MFC6790969.1"/>
    </source>
</evidence>
<keyword evidence="4" id="KW-0600">Photoreceptor protein</keyword>
<feature type="domain" description="PAS" evidence="17">
    <location>
        <begin position="13"/>
        <end position="64"/>
    </location>
</feature>
<keyword evidence="14" id="KW-0157">Chromophore</keyword>
<evidence type="ECO:0000313" key="20">
    <source>
        <dbReference type="Proteomes" id="UP001596292"/>
    </source>
</evidence>
<keyword evidence="11" id="KW-0547">Nucleotide-binding</keyword>
<dbReference type="SUPFAM" id="SSF55785">
    <property type="entry name" value="PYP-like sensor domain (PAS domain)"/>
    <property type="match status" value="1"/>
</dbReference>
<dbReference type="Pfam" id="PF07536">
    <property type="entry name" value="HWE_HK"/>
    <property type="match status" value="1"/>
</dbReference>
<dbReference type="InterPro" id="IPR000014">
    <property type="entry name" value="PAS"/>
</dbReference>
<dbReference type="PROSITE" id="PS50113">
    <property type="entry name" value="PAC"/>
    <property type="match status" value="1"/>
</dbReference>
<evidence type="ECO:0000256" key="9">
    <source>
        <dbReference type="ARBA" id="ARBA00022679"/>
    </source>
</evidence>
<evidence type="ECO:0000256" key="10">
    <source>
        <dbReference type="ARBA" id="ARBA00022737"/>
    </source>
</evidence>
<proteinExistence type="predicted"/>
<evidence type="ECO:0000256" key="16">
    <source>
        <dbReference type="ARBA" id="ARBA00023170"/>
    </source>
</evidence>
<evidence type="ECO:0000256" key="7">
    <source>
        <dbReference type="ARBA" id="ARBA00022630"/>
    </source>
</evidence>
<evidence type="ECO:0000256" key="14">
    <source>
        <dbReference type="ARBA" id="ARBA00022991"/>
    </source>
</evidence>
<evidence type="ECO:0000256" key="12">
    <source>
        <dbReference type="ARBA" id="ARBA00022777"/>
    </source>
</evidence>
<comment type="caution">
    <text evidence="19">The sequence shown here is derived from an EMBL/GenBank/DDBJ whole genome shotgun (WGS) entry which is preliminary data.</text>
</comment>
<dbReference type="SMART" id="SM00086">
    <property type="entry name" value="PAC"/>
    <property type="match status" value="1"/>
</dbReference>
<keyword evidence="5" id="KW-0597">Phosphoprotein</keyword>
<keyword evidence="6" id="KW-0716">Sensory transduction</keyword>
<evidence type="ECO:0000256" key="15">
    <source>
        <dbReference type="ARBA" id="ARBA00023026"/>
    </source>
</evidence>
<dbReference type="CDD" id="cd00130">
    <property type="entry name" value="PAS"/>
    <property type="match status" value="1"/>
</dbReference>
<evidence type="ECO:0000256" key="6">
    <source>
        <dbReference type="ARBA" id="ARBA00022606"/>
    </source>
</evidence>
<evidence type="ECO:0000256" key="13">
    <source>
        <dbReference type="ARBA" id="ARBA00022840"/>
    </source>
</evidence>
<dbReference type="InterPro" id="IPR000700">
    <property type="entry name" value="PAS-assoc_C"/>
</dbReference>
<dbReference type="Proteomes" id="UP001596292">
    <property type="component" value="Unassembled WGS sequence"/>
</dbReference>
<reference evidence="20" key="1">
    <citation type="journal article" date="2019" name="Int. J. Syst. Evol. Microbiol.">
        <title>The Global Catalogue of Microorganisms (GCM) 10K type strain sequencing project: providing services to taxonomists for standard genome sequencing and annotation.</title>
        <authorList>
            <consortium name="The Broad Institute Genomics Platform"/>
            <consortium name="The Broad Institute Genome Sequencing Center for Infectious Disease"/>
            <person name="Wu L."/>
            <person name="Ma J."/>
        </authorList>
    </citation>
    <scope>NUCLEOTIDE SEQUENCE [LARGE SCALE GENOMIC DNA]</scope>
    <source>
        <strain evidence="20">CCUG 48316</strain>
    </source>
</reference>
<keyword evidence="16" id="KW-0675">Receptor</keyword>
<dbReference type="InterPro" id="IPR035965">
    <property type="entry name" value="PAS-like_dom_sf"/>
</dbReference>
<keyword evidence="13" id="KW-0067">ATP-binding</keyword>
<dbReference type="SMART" id="SM00091">
    <property type="entry name" value="PAS"/>
    <property type="match status" value="1"/>
</dbReference>
<accession>A0ABW2BMC4</accession>
<dbReference type="InterPro" id="IPR011102">
    <property type="entry name" value="Sig_transdc_His_kinase_HWE"/>
</dbReference>
<dbReference type="EMBL" id="JBHSWN010000001">
    <property type="protein sequence ID" value="MFC6790969.1"/>
    <property type="molecule type" value="Genomic_DNA"/>
</dbReference>
<evidence type="ECO:0000256" key="3">
    <source>
        <dbReference type="ARBA" id="ARBA00021740"/>
    </source>
</evidence>
<dbReference type="RefSeq" id="WP_378971346.1">
    <property type="nucleotide sequence ID" value="NZ_JBHSWN010000001.1"/>
</dbReference>
<dbReference type="GO" id="GO:0016301">
    <property type="term" value="F:kinase activity"/>
    <property type="evidence" value="ECO:0007669"/>
    <property type="project" value="UniProtKB-KW"/>
</dbReference>
<dbReference type="Gene3D" id="3.30.565.10">
    <property type="entry name" value="Histidine kinase-like ATPase, C-terminal domain"/>
    <property type="match status" value="1"/>
</dbReference>
<evidence type="ECO:0000256" key="2">
    <source>
        <dbReference type="ARBA" id="ARBA00012438"/>
    </source>
</evidence>
<sequence length="334" mass="36248">MSRPDECVPGGADPRLLQAAVEATGEAILITTADLDEPGPTIVYANPAFTRLTGYAAEDAIGRSPRFLQGPGTERAALDRTRASLAAGEAFQGEALNYRADGSTYRVEWLITPVRSGDGQITHWVSAQRDVTQRRSFEDRQALMVRELHHRVKNTLATVQAVLNATVRSSVTMPEFTRAFSGRIMSLARTHALITEDQAQVASFEGLLRAELDPYREGGRVSLEGPNLRLPSDLAVPVSMALHELTTNALRHGALGHPGGRVVVTWSVEEGPDGPSLAWVWNEHDGPPPTLPTREGFGMRLLNKILAAQTAAEVDIASDQDGLRINVRIPLKQT</sequence>
<keyword evidence="20" id="KW-1185">Reference proteome</keyword>
<gene>
    <name evidence="19" type="ORF">ACFQE0_15915</name>
</gene>
<evidence type="ECO:0000256" key="4">
    <source>
        <dbReference type="ARBA" id="ARBA00022543"/>
    </source>
</evidence>
<dbReference type="InterPro" id="IPR001610">
    <property type="entry name" value="PAC"/>
</dbReference>
<feature type="domain" description="PAC" evidence="18">
    <location>
        <begin position="91"/>
        <end position="143"/>
    </location>
</feature>
<keyword evidence="15" id="KW-0843">Virulence</keyword>
<evidence type="ECO:0000259" key="17">
    <source>
        <dbReference type="PROSITE" id="PS50112"/>
    </source>
</evidence>
<dbReference type="EC" id="2.7.13.3" evidence="2"/>
<keyword evidence="12 19" id="KW-0418">Kinase</keyword>
<dbReference type="NCBIfam" id="TIGR00229">
    <property type="entry name" value="sensory_box"/>
    <property type="match status" value="1"/>
</dbReference>
<dbReference type="Pfam" id="PF13426">
    <property type="entry name" value="PAS_9"/>
    <property type="match status" value="1"/>
</dbReference>
<keyword evidence="8" id="KW-0288">FMN</keyword>
<protein>
    <recommendedName>
        <fullName evidence="3">Blue-light-activated histidine kinase</fullName>
        <ecNumber evidence="2">2.7.13.3</ecNumber>
    </recommendedName>
</protein>
<comment type="catalytic activity">
    <reaction evidence="1">
        <text>ATP + protein L-histidine = ADP + protein N-phospho-L-histidine.</text>
        <dbReference type="EC" id="2.7.13.3"/>
    </reaction>
</comment>
<keyword evidence="9" id="KW-0808">Transferase</keyword>
<evidence type="ECO:0000256" key="5">
    <source>
        <dbReference type="ARBA" id="ARBA00022553"/>
    </source>
</evidence>
<evidence type="ECO:0000256" key="8">
    <source>
        <dbReference type="ARBA" id="ARBA00022643"/>
    </source>
</evidence>
<name>A0ABW2BMC4_9HYPH</name>
<keyword evidence="10" id="KW-0677">Repeat</keyword>
<organism evidence="19 20">
    <name type="scientific">Methylobacterium komagatae</name>
    <dbReference type="NCBI Taxonomy" id="374425"/>
    <lineage>
        <taxon>Bacteria</taxon>
        <taxon>Pseudomonadati</taxon>
        <taxon>Pseudomonadota</taxon>
        <taxon>Alphaproteobacteria</taxon>
        <taxon>Hyphomicrobiales</taxon>
        <taxon>Methylobacteriaceae</taxon>
        <taxon>Methylobacterium</taxon>
    </lineage>
</organism>
<dbReference type="SUPFAM" id="SSF55874">
    <property type="entry name" value="ATPase domain of HSP90 chaperone/DNA topoisomerase II/histidine kinase"/>
    <property type="match status" value="1"/>
</dbReference>
<dbReference type="Gene3D" id="3.30.450.20">
    <property type="entry name" value="PAS domain"/>
    <property type="match status" value="1"/>
</dbReference>
<dbReference type="PANTHER" id="PTHR41523">
    <property type="entry name" value="TWO-COMPONENT SYSTEM SENSOR PROTEIN"/>
    <property type="match status" value="1"/>
</dbReference>
<dbReference type="PANTHER" id="PTHR41523:SF7">
    <property type="entry name" value="HISTIDINE KINASE"/>
    <property type="match status" value="1"/>
</dbReference>
<dbReference type="PROSITE" id="PS50112">
    <property type="entry name" value="PAS"/>
    <property type="match status" value="1"/>
</dbReference>